<evidence type="ECO:0000256" key="4">
    <source>
        <dbReference type="ARBA" id="ARBA00023163"/>
    </source>
</evidence>
<dbReference type="SUPFAM" id="SSF57701">
    <property type="entry name" value="Zn2/Cys6 DNA-binding domain"/>
    <property type="match status" value="1"/>
</dbReference>
<comment type="caution">
    <text evidence="8">The sequence shown here is derived from an EMBL/GenBank/DDBJ whole genome shotgun (WGS) entry which is preliminary data.</text>
</comment>
<reference evidence="8" key="1">
    <citation type="submission" date="2020-05" db="EMBL/GenBank/DDBJ databases">
        <title>Mycena genomes resolve the evolution of fungal bioluminescence.</title>
        <authorList>
            <person name="Tsai I.J."/>
        </authorList>
    </citation>
    <scope>NUCLEOTIDE SEQUENCE</scope>
    <source>
        <strain evidence="8">160909Yilan</strain>
    </source>
</reference>
<dbReference type="PANTHER" id="PTHR47338">
    <property type="entry name" value="ZN(II)2CYS6 TRANSCRIPTION FACTOR (EUROFUNG)-RELATED"/>
    <property type="match status" value="1"/>
</dbReference>
<dbReference type="CDD" id="cd00067">
    <property type="entry name" value="GAL4"/>
    <property type="match status" value="1"/>
</dbReference>
<evidence type="ECO:0000313" key="8">
    <source>
        <dbReference type="EMBL" id="KAF7338899.1"/>
    </source>
</evidence>
<feature type="region of interest" description="Disordered" evidence="6">
    <location>
        <begin position="160"/>
        <end position="189"/>
    </location>
</feature>
<feature type="compositionally biased region" description="Low complexity" evidence="6">
    <location>
        <begin position="167"/>
        <end position="189"/>
    </location>
</feature>
<dbReference type="GO" id="GO:0008270">
    <property type="term" value="F:zinc ion binding"/>
    <property type="evidence" value="ECO:0007669"/>
    <property type="project" value="InterPro"/>
</dbReference>
<dbReference type="PROSITE" id="PS50048">
    <property type="entry name" value="ZN2_CY6_FUNGAL_2"/>
    <property type="match status" value="1"/>
</dbReference>
<keyword evidence="4" id="KW-0804">Transcription</keyword>
<name>A0A8H6XEB6_9AGAR</name>
<dbReference type="EMBL" id="JACAZH010000032">
    <property type="protein sequence ID" value="KAF7338899.1"/>
    <property type="molecule type" value="Genomic_DNA"/>
</dbReference>
<organism evidence="8 9">
    <name type="scientific">Mycena sanguinolenta</name>
    <dbReference type="NCBI Taxonomy" id="230812"/>
    <lineage>
        <taxon>Eukaryota</taxon>
        <taxon>Fungi</taxon>
        <taxon>Dikarya</taxon>
        <taxon>Basidiomycota</taxon>
        <taxon>Agaricomycotina</taxon>
        <taxon>Agaricomycetes</taxon>
        <taxon>Agaricomycetidae</taxon>
        <taxon>Agaricales</taxon>
        <taxon>Marasmiineae</taxon>
        <taxon>Mycenaceae</taxon>
        <taxon>Mycena</taxon>
    </lineage>
</organism>
<evidence type="ECO:0000256" key="1">
    <source>
        <dbReference type="ARBA" id="ARBA00004123"/>
    </source>
</evidence>
<accession>A0A8H6XEB6</accession>
<dbReference type="SMART" id="SM00066">
    <property type="entry name" value="GAL4"/>
    <property type="match status" value="1"/>
</dbReference>
<dbReference type="CDD" id="cd12148">
    <property type="entry name" value="fungal_TF_MHR"/>
    <property type="match status" value="1"/>
</dbReference>
<dbReference type="PANTHER" id="PTHR47338:SF29">
    <property type="entry name" value="ZN(2)-C6 FUNGAL-TYPE DOMAIN-CONTAINING PROTEIN"/>
    <property type="match status" value="1"/>
</dbReference>
<keyword evidence="9" id="KW-1185">Reference proteome</keyword>
<dbReference type="InterPro" id="IPR001138">
    <property type="entry name" value="Zn2Cys6_DnaBD"/>
</dbReference>
<keyword evidence="3" id="KW-0805">Transcription regulation</keyword>
<keyword evidence="5" id="KW-0539">Nucleus</keyword>
<proteinExistence type="predicted"/>
<comment type="subcellular location">
    <subcellularLocation>
        <location evidence="1">Nucleus</location>
    </subcellularLocation>
</comment>
<gene>
    <name evidence="8" type="ORF">MSAN_02213100</name>
</gene>
<sequence length="628" mass="67598">MSKTRPPLTYSCLEHKANADLLAGRLRVASPGRSKYSSLVTCICNSHGVVVIRMPMSATSPFFLISFLGSGSSCHPLTFQNVLYFGAMHINSPYFGRACINCRRRKIKCDGVKPMCGPCSRYAVAFGDCEYTDNGPSSGQMLEEQISILQSRIEELEKPKGKGLTLSIPSGSRGYSSSTSQMSPSSQISPSNTMALGPLLAYFHQQQTSGASIDPNAANSMPTELPFIVLQALVHNFLHNANCFGFFLDTQAFHDAVTNNNGRTLPPVLLNVMYLWGVHLSNDARITVYEPAFLAHALRSTAGSLAGTHPRTVLHSAQASVLLANYFLRNARALEGRYHTSAAVATALSAGLHMIRGRNRPPAAEALAPPNDAVEEGERISACWSVLTLNNCWAGVDGAPSNVTYGPGGLTIDTPWPLEGRDYVERPNLLPRHSSDTVASFLTNSPDNVNSSAALYAKAGILFEAATRLGAQYRANGISRSDTNLGNLDRRIDTFVAALAPVQSKAMLVVHTLAHGATIRLHEPLANNHGFARTKALSAARAIVEILVKTDVPKVGVIDPVLAPLWTSCCRILIAEIVRRRTQGGHTQGLNDGLNIVIAAMQIFATDCRLISIQLEIVRRACNGAQIG</sequence>
<evidence type="ECO:0000259" key="7">
    <source>
        <dbReference type="PROSITE" id="PS50048"/>
    </source>
</evidence>
<feature type="domain" description="Zn(2)-C6 fungal-type" evidence="7">
    <location>
        <begin position="98"/>
        <end position="131"/>
    </location>
</feature>
<keyword evidence="2" id="KW-0479">Metal-binding</keyword>
<evidence type="ECO:0000256" key="6">
    <source>
        <dbReference type="SAM" id="MobiDB-lite"/>
    </source>
</evidence>
<evidence type="ECO:0000256" key="3">
    <source>
        <dbReference type="ARBA" id="ARBA00023015"/>
    </source>
</evidence>
<dbReference type="InterPro" id="IPR036864">
    <property type="entry name" value="Zn2-C6_fun-type_DNA-bd_sf"/>
</dbReference>
<dbReference type="Gene3D" id="4.10.240.10">
    <property type="entry name" value="Zn(2)-C6 fungal-type DNA-binding domain"/>
    <property type="match status" value="1"/>
</dbReference>
<dbReference type="GO" id="GO:0005634">
    <property type="term" value="C:nucleus"/>
    <property type="evidence" value="ECO:0007669"/>
    <property type="project" value="UniProtKB-SubCell"/>
</dbReference>
<evidence type="ECO:0000256" key="5">
    <source>
        <dbReference type="ARBA" id="ARBA00023242"/>
    </source>
</evidence>
<evidence type="ECO:0000313" key="9">
    <source>
        <dbReference type="Proteomes" id="UP000623467"/>
    </source>
</evidence>
<dbReference type="Pfam" id="PF00172">
    <property type="entry name" value="Zn_clus"/>
    <property type="match status" value="1"/>
</dbReference>
<dbReference type="GO" id="GO:0000981">
    <property type="term" value="F:DNA-binding transcription factor activity, RNA polymerase II-specific"/>
    <property type="evidence" value="ECO:0007669"/>
    <property type="project" value="InterPro"/>
</dbReference>
<dbReference type="OrthoDB" id="2309723at2759"/>
<evidence type="ECO:0000256" key="2">
    <source>
        <dbReference type="ARBA" id="ARBA00022723"/>
    </source>
</evidence>
<dbReference type="AlphaFoldDB" id="A0A8H6XEB6"/>
<protein>
    <submittedName>
        <fullName evidence="8">Zn(2)-C6 fungal-type domain-containing protein</fullName>
    </submittedName>
</protein>
<dbReference type="InterPro" id="IPR050815">
    <property type="entry name" value="TF_fung"/>
</dbReference>
<dbReference type="Proteomes" id="UP000623467">
    <property type="component" value="Unassembled WGS sequence"/>
</dbReference>